<evidence type="ECO:0000313" key="5">
    <source>
        <dbReference type="Proteomes" id="UP000590218"/>
    </source>
</evidence>
<gene>
    <name evidence="2" type="ORF">HX788_08855</name>
    <name evidence="3" type="ORF">HX795_05025</name>
</gene>
<dbReference type="PROSITE" id="PS50927">
    <property type="entry name" value="BULB_LECTIN"/>
    <property type="match status" value="1"/>
</dbReference>
<dbReference type="Proteomes" id="UP000563268">
    <property type="component" value="Unassembled WGS sequence"/>
</dbReference>
<dbReference type="SUPFAM" id="SSF51110">
    <property type="entry name" value="alpha-D-mannose-specific plant lectins"/>
    <property type="match status" value="1"/>
</dbReference>
<name>A0A7Y8FLW1_9PSED</name>
<sequence>MSHSGFRIILFNSANNGSAILPPRNCLVAGQYLESPSKQYKLILEADGNLRLYDNGAPIWVADSSVPYTYVDNRPNTDLVTCFYMQGSAFLVDRVGSRTWATQGDWINGAADRAYLQVQDDGNVVVVDGVPRWARFGFTPTAVPTRGVFYPDHSTGDLPTFYTYHWNNAF</sequence>
<dbReference type="InterPro" id="IPR036426">
    <property type="entry name" value="Bulb-type_lectin_dom_sf"/>
</dbReference>
<dbReference type="AlphaFoldDB" id="A0A7Y8FLW1"/>
<dbReference type="Proteomes" id="UP000590218">
    <property type="component" value="Unassembled WGS sequence"/>
</dbReference>
<dbReference type="EMBL" id="JACARL010000029">
    <property type="protein sequence ID" value="NWE81449.1"/>
    <property type="molecule type" value="Genomic_DNA"/>
</dbReference>
<comment type="caution">
    <text evidence="3">The sequence shown here is derived from an EMBL/GenBank/DDBJ whole genome shotgun (WGS) entry which is preliminary data.</text>
</comment>
<dbReference type="RefSeq" id="WP_176992373.1">
    <property type="nucleotide sequence ID" value="NZ_JACARL010000029.1"/>
</dbReference>
<evidence type="ECO:0000313" key="4">
    <source>
        <dbReference type="Proteomes" id="UP000563268"/>
    </source>
</evidence>
<accession>A0A7Y8FLW1</accession>
<dbReference type="InterPro" id="IPR001480">
    <property type="entry name" value="Bulb-type_lectin_dom"/>
</dbReference>
<reference evidence="4 5" key="1">
    <citation type="submission" date="2020-04" db="EMBL/GenBank/DDBJ databases">
        <title>Molecular characterization of pseudomonads from Agaricus bisporus reveal novel blotch 2 pathogens in Western Europe.</title>
        <authorList>
            <person name="Taparia T."/>
            <person name="Krijger M."/>
            <person name="Haynes E."/>
            <person name="Elpinstone J.G."/>
            <person name="Noble R."/>
            <person name="Van Der Wolf J."/>
        </authorList>
    </citation>
    <scope>NUCLEOTIDE SEQUENCE [LARGE SCALE GENOMIC DNA]</scope>
    <source>
        <strain evidence="3 5">K6002</strain>
        <strain evidence="2 4">K7002</strain>
    </source>
</reference>
<dbReference type="EMBL" id="JACARM010000019">
    <property type="protein sequence ID" value="NWE07201.1"/>
    <property type="molecule type" value="Genomic_DNA"/>
</dbReference>
<evidence type="ECO:0000313" key="2">
    <source>
        <dbReference type="EMBL" id="NWE07201.1"/>
    </source>
</evidence>
<dbReference type="Gene3D" id="2.90.10.30">
    <property type="match status" value="1"/>
</dbReference>
<protein>
    <recommendedName>
        <fullName evidence="1">Bulb-type lectin domain-containing protein</fullName>
    </recommendedName>
</protein>
<proteinExistence type="predicted"/>
<organism evidence="3 5">
    <name type="scientific">Pseudomonas edaphica</name>
    <dbReference type="NCBI Taxonomy" id="2006980"/>
    <lineage>
        <taxon>Bacteria</taxon>
        <taxon>Pseudomonadati</taxon>
        <taxon>Pseudomonadota</taxon>
        <taxon>Gammaproteobacteria</taxon>
        <taxon>Pseudomonadales</taxon>
        <taxon>Pseudomonadaceae</taxon>
        <taxon>Pseudomonas</taxon>
    </lineage>
</organism>
<feature type="domain" description="Bulb-type lectin" evidence="1">
    <location>
        <begin position="18"/>
        <end position="139"/>
    </location>
</feature>
<evidence type="ECO:0000313" key="3">
    <source>
        <dbReference type="EMBL" id="NWE81449.1"/>
    </source>
</evidence>
<evidence type="ECO:0000259" key="1">
    <source>
        <dbReference type="PROSITE" id="PS50927"/>
    </source>
</evidence>